<keyword evidence="1" id="KW-0812">Transmembrane</keyword>
<proteinExistence type="predicted"/>
<dbReference type="Proteomes" id="UP000500791">
    <property type="component" value="Chromosome"/>
</dbReference>
<feature type="transmembrane region" description="Helical" evidence="1">
    <location>
        <begin position="75"/>
        <end position="104"/>
    </location>
</feature>
<keyword evidence="1" id="KW-1133">Transmembrane helix</keyword>
<feature type="transmembrane region" description="Helical" evidence="1">
    <location>
        <begin position="41"/>
        <end position="63"/>
    </location>
</feature>
<evidence type="ECO:0000313" key="3">
    <source>
        <dbReference type="Proteomes" id="UP000500791"/>
    </source>
</evidence>
<feature type="transmembrane region" description="Helical" evidence="1">
    <location>
        <begin position="6"/>
        <end position="29"/>
    </location>
</feature>
<protein>
    <submittedName>
        <fullName evidence="2">AzlD domain-containing protein</fullName>
    </submittedName>
</protein>
<accession>A0A6G7VKH8</accession>
<dbReference type="KEGG" id="mon:G8E03_06035"/>
<dbReference type="InterPro" id="IPR008407">
    <property type="entry name" value="Brnchd-chn_aa_trnsp_AzlD"/>
</dbReference>
<dbReference type="EMBL" id="CP049811">
    <property type="protein sequence ID" value="QIK40365.1"/>
    <property type="molecule type" value="Genomic_DNA"/>
</dbReference>
<dbReference type="Pfam" id="PF05437">
    <property type="entry name" value="AzlD"/>
    <property type="match status" value="1"/>
</dbReference>
<sequence>MMDMRDIWIVIIALGIGTFAIRFSFLGLMTGRRFPDWTMRLLRYVPVAVMPGLVAPLVVWPAATDGDFDPARIGAALVALLIGAGTRNTLGAIFGGLATLYLLLWLL</sequence>
<evidence type="ECO:0000313" key="2">
    <source>
        <dbReference type="EMBL" id="QIK40365.1"/>
    </source>
</evidence>
<keyword evidence="1" id="KW-0472">Membrane</keyword>
<dbReference type="AlphaFoldDB" id="A0A6G7VKH8"/>
<evidence type="ECO:0000256" key="1">
    <source>
        <dbReference type="SAM" id="Phobius"/>
    </source>
</evidence>
<gene>
    <name evidence="2" type="ORF">G8E03_06035</name>
</gene>
<reference evidence="2 3" key="1">
    <citation type="submission" date="2020-03" db="EMBL/GenBank/DDBJ databases">
        <title>Complete genome sequence of Monaibacterium sp. ALG8 with diverse plasmids.</title>
        <authorList>
            <person name="Sun C."/>
        </authorList>
    </citation>
    <scope>NUCLEOTIDE SEQUENCE [LARGE SCALE GENOMIC DNA]</scope>
    <source>
        <strain evidence="2 3">ALG8</strain>
    </source>
</reference>
<name>A0A6G7VKH8_9RHOB</name>
<organism evidence="2 3">
    <name type="scientific">Pontivivens nitratireducens</name>
    <dbReference type="NCBI Taxonomy" id="2758038"/>
    <lineage>
        <taxon>Bacteria</taxon>
        <taxon>Pseudomonadati</taxon>
        <taxon>Pseudomonadota</taxon>
        <taxon>Alphaproteobacteria</taxon>
        <taxon>Rhodobacterales</taxon>
        <taxon>Paracoccaceae</taxon>
        <taxon>Pontivivens</taxon>
    </lineage>
</organism>
<keyword evidence="3" id="KW-1185">Reference proteome</keyword>